<protein>
    <recommendedName>
        <fullName evidence="9">DUF1772-domain-containing protein</fullName>
    </recommendedName>
</protein>
<keyword evidence="2 6" id="KW-0812">Transmembrane</keyword>
<evidence type="ECO:0000256" key="5">
    <source>
        <dbReference type="ARBA" id="ARBA00034313"/>
    </source>
</evidence>
<sequence>MSANATALATAIGVASSSAFLSCGLTLSYLSIPSILLPAPPNTTPAQTKSLHDSAARSWQYLYDVGKKVGPAIGTVGAAAYIYAARNFPSAAKTERQLLYAAAVMNMLVGPFTIVVMARTNTEIYRRADAAKVGEDERVARKGKGSIEGIETPELLKRWARLNAWRCVFPVVALALAGRVLLAL</sequence>
<dbReference type="GO" id="GO:0016020">
    <property type="term" value="C:membrane"/>
    <property type="evidence" value="ECO:0007669"/>
    <property type="project" value="UniProtKB-SubCell"/>
</dbReference>
<feature type="transmembrane region" description="Helical" evidence="6">
    <location>
        <begin position="98"/>
        <end position="118"/>
    </location>
</feature>
<evidence type="ECO:0000256" key="1">
    <source>
        <dbReference type="ARBA" id="ARBA00004141"/>
    </source>
</evidence>
<organism evidence="7 8">
    <name type="scientific">Cyphellophora attinorum</name>
    <dbReference type="NCBI Taxonomy" id="1664694"/>
    <lineage>
        <taxon>Eukaryota</taxon>
        <taxon>Fungi</taxon>
        <taxon>Dikarya</taxon>
        <taxon>Ascomycota</taxon>
        <taxon>Pezizomycotina</taxon>
        <taxon>Eurotiomycetes</taxon>
        <taxon>Chaetothyriomycetidae</taxon>
        <taxon>Chaetothyriales</taxon>
        <taxon>Cyphellophoraceae</taxon>
        <taxon>Cyphellophora</taxon>
    </lineage>
</organism>
<comment type="similarity">
    <text evidence="5">Belongs to the anthrone oxygenase family.</text>
</comment>
<evidence type="ECO:0000256" key="2">
    <source>
        <dbReference type="ARBA" id="ARBA00022692"/>
    </source>
</evidence>
<keyword evidence="3 6" id="KW-1133">Transmembrane helix</keyword>
<name>A0A0N1NY07_9EURO</name>
<accession>A0A0N1NY07</accession>
<dbReference type="PANTHER" id="PTHR35042">
    <property type="entry name" value="ANTHRONE OXYGENASE ENCC"/>
    <property type="match status" value="1"/>
</dbReference>
<dbReference type="GeneID" id="28735732"/>
<evidence type="ECO:0000256" key="3">
    <source>
        <dbReference type="ARBA" id="ARBA00022989"/>
    </source>
</evidence>
<reference evidence="7 8" key="1">
    <citation type="submission" date="2015-06" db="EMBL/GenBank/DDBJ databases">
        <title>Draft genome of the ant-associated black yeast Phialophora attae CBS 131958.</title>
        <authorList>
            <person name="Moreno L.F."/>
            <person name="Stielow B.J."/>
            <person name="de Hoog S."/>
            <person name="Vicente V.A."/>
            <person name="Weiss V.A."/>
            <person name="de Vries M."/>
            <person name="Cruz L.M."/>
            <person name="Souza E.M."/>
        </authorList>
    </citation>
    <scope>NUCLEOTIDE SEQUENCE [LARGE SCALE GENOMIC DNA]</scope>
    <source>
        <strain evidence="7 8">CBS 131958</strain>
    </source>
</reference>
<evidence type="ECO:0000313" key="7">
    <source>
        <dbReference type="EMBL" id="KPI35265.1"/>
    </source>
</evidence>
<dbReference type="Proteomes" id="UP000038010">
    <property type="component" value="Unassembled WGS sequence"/>
</dbReference>
<evidence type="ECO:0008006" key="9">
    <source>
        <dbReference type="Google" id="ProtNLM"/>
    </source>
</evidence>
<gene>
    <name evidence="7" type="ORF">AB675_3772</name>
</gene>
<comment type="subcellular location">
    <subcellularLocation>
        <location evidence="1">Membrane</location>
        <topology evidence="1">Multi-pass membrane protein</topology>
    </subcellularLocation>
</comment>
<dbReference type="AlphaFoldDB" id="A0A0N1NY07"/>
<dbReference type="InterPro" id="IPR013901">
    <property type="entry name" value="Anthrone_oxy"/>
</dbReference>
<keyword evidence="8" id="KW-1185">Reference proteome</keyword>
<evidence type="ECO:0000256" key="4">
    <source>
        <dbReference type="ARBA" id="ARBA00023136"/>
    </source>
</evidence>
<feature type="transmembrane region" description="Helical" evidence="6">
    <location>
        <begin position="164"/>
        <end position="182"/>
    </location>
</feature>
<dbReference type="OrthoDB" id="5954308at2759"/>
<dbReference type="RefSeq" id="XP_017995228.1">
    <property type="nucleotide sequence ID" value="XM_018143852.1"/>
</dbReference>
<evidence type="ECO:0000256" key="6">
    <source>
        <dbReference type="SAM" id="Phobius"/>
    </source>
</evidence>
<comment type="caution">
    <text evidence="7">The sequence shown here is derived from an EMBL/GenBank/DDBJ whole genome shotgun (WGS) entry which is preliminary data.</text>
</comment>
<dbReference type="PANTHER" id="PTHR35042:SF1">
    <property type="entry name" value="DUF1772-DOMAIN-CONTAINING PROTEIN"/>
    <property type="match status" value="1"/>
</dbReference>
<proteinExistence type="inferred from homology"/>
<evidence type="ECO:0000313" key="8">
    <source>
        <dbReference type="Proteomes" id="UP000038010"/>
    </source>
</evidence>
<keyword evidence="4 6" id="KW-0472">Membrane</keyword>
<dbReference type="VEuPathDB" id="FungiDB:AB675_3772"/>
<dbReference type="EMBL" id="LFJN01000042">
    <property type="protein sequence ID" value="KPI35265.1"/>
    <property type="molecule type" value="Genomic_DNA"/>
</dbReference>
<dbReference type="Pfam" id="PF08592">
    <property type="entry name" value="Anthrone_oxy"/>
    <property type="match status" value="1"/>
</dbReference>